<comment type="caution">
    <text evidence="2">The sequence shown here is derived from an EMBL/GenBank/DDBJ whole genome shotgun (WGS) entry which is preliminary data.</text>
</comment>
<protein>
    <recommendedName>
        <fullName evidence="1">2EXR domain-containing protein</fullName>
    </recommendedName>
</protein>
<dbReference type="InterPro" id="IPR045518">
    <property type="entry name" value="2EXR"/>
</dbReference>
<evidence type="ECO:0000259" key="1">
    <source>
        <dbReference type="Pfam" id="PF20150"/>
    </source>
</evidence>
<proteinExistence type="predicted"/>
<dbReference type="PANTHER" id="PTHR35910:SF1">
    <property type="entry name" value="2EXR DOMAIN-CONTAINING PROTEIN"/>
    <property type="match status" value="1"/>
</dbReference>
<name>A0A8K0SEG6_9HYPO</name>
<evidence type="ECO:0000313" key="3">
    <source>
        <dbReference type="Proteomes" id="UP000813444"/>
    </source>
</evidence>
<evidence type="ECO:0000313" key="2">
    <source>
        <dbReference type="EMBL" id="KAH7303858.1"/>
    </source>
</evidence>
<dbReference type="AlphaFoldDB" id="A0A8K0SEG6"/>
<dbReference type="Proteomes" id="UP000813444">
    <property type="component" value="Unassembled WGS sequence"/>
</dbReference>
<dbReference type="PANTHER" id="PTHR35910">
    <property type="entry name" value="2EXR DOMAIN-CONTAINING PROTEIN"/>
    <property type="match status" value="1"/>
</dbReference>
<reference evidence="2" key="1">
    <citation type="journal article" date="2021" name="Nat. Commun.">
        <title>Genetic determinants of endophytism in the Arabidopsis root mycobiome.</title>
        <authorList>
            <person name="Mesny F."/>
            <person name="Miyauchi S."/>
            <person name="Thiergart T."/>
            <person name="Pickel B."/>
            <person name="Atanasova L."/>
            <person name="Karlsson M."/>
            <person name="Huettel B."/>
            <person name="Barry K.W."/>
            <person name="Haridas S."/>
            <person name="Chen C."/>
            <person name="Bauer D."/>
            <person name="Andreopoulos W."/>
            <person name="Pangilinan J."/>
            <person name="LaButti K."/>
            <person name="Riley R."/>
            <person name="Lipzen A."/>
            <person name="Clum A."/>
            <person name="Drula E."/>
            <person name="Henrissat B."/>
            <person name="Kohler A."/>
            <person name="Grigoriev I.V."/>
            <person name="Martin F.M."/>
            <person name="Hacquard S."/>
        </authorList>
    </citation>
    <scope>NUCLEOTIDE SEQUENCE</scope>
    <source>
        <strain evidence="2">MPI-CAGE-CH-0235</strain>
    </source>
</reference>
<sequence length="239" mass="28247">MSLMSLPLELRTRIWSLAVEPRRIMNVRIKKKLGERFSNKQRRQGKDILYEASSTPPPALMHVCHESRRYAPYQRAFTAGTEPRWTWVNFELDIFCVNSLYAIHDLVSHRHEVQRLRIRPDDHHQLYESATTYGALKILDEFVNLKEIRVVLSWGKLFWGDVFMWHCSGYHPRENIEFVDEGSGLVHTGPQLKLVGDWHTVFSFDREGNPPEPDRLQEEIEFALDDLWHLTMAQMYEIE</sequence>
<dbReference type="Pfam" id="PF20150">
    <property type="entry name" value="2EXR"/>
    <property type="match status" value="1"/>
</dbReference>
<dbReference type="EMBL" id="JAGPNK010000028">
    <property type="protein sequence ID" value="KAH7303858.1"/>
    <property type="molecule type" value="Genomic_DNA"/>
</dbReference>
<feature type="domain" description="2EXR" evidence="1">
    <location>
        <begin position="5"/>
        <end position="95"/>
    </location>
</feature>
<organism evidence="2 3">
    <name type="scientific">Stachybotrys elegans</name>
    <dbReference type="NCBI Taxonomy" id="80388"/>
    <lineage>
        <taxon>Eukaryota</taxon>
        <taxon>Fungi</taxon>
        <taxon>Dikarya</taxon>
        <taxon>Ascomycota</taxon>
        <taxon>Pezizomycotina</taxon>
        <taxon>Sordariomycetes</taxon>
        <taxon>Hypocreomycetidae</taxon>
        <taxon>Hypocreales</taxon>
        <taxon>Stachybotryaceae</taxon>
        <taxon>Stachybotrys</taxon>
    </lineage>
</organism>
<keyword evidence="3" id="KW-1185">Reference proteome</keyword>
<gene>
    <name evidence="2" type="ORF">B0I35DRAFT_446125</name>
</gene>
<dbReference type="OrthoDB" id="3473305at2759"/>
<accession>A0A8K0SEG6</accession>